<dbReference type="InterPro" id="IPR030802">
    <property type="entry name" value="Permease_MalE"/>
</dbReference>
<dbReference type="KEGG" id="plon:Pla110_15720"/>
<dbReference type="GO" id="GO:0043190">
    <property type="term" value="C:ATP-binding cassette (ABC) transporter complex"/>
    <property type="evidence" value="ECO:0007669"/>
    <property type="project" value="InterPro"/>
</dbReference>
<dbReference type="Pfam" id="PF02405">
    <property type="entry name" value="MlaE"/>
    <property type="match status" value="1"/>
</dbReference>
<dbReference type="EMBL" id="CP036281">
    <property type="protein sequence ID" value="QDU79853.1"/>
    <property type="molecule type" value="Genomic_DNA"/>
</dbReference>
<dbReference type="Proteomes" id="UP000317178">
    <property type="component" value="Chromosome"/>
</dbReference>
<organism evidence="8 9">
    <name type="scientific">Polystyrenella longa</name>
    <dbReference type="NCBI Taxonomy" id="2528007"/>
    <lineage>
        <taxon>Bacteria</taxon>
        <taxon>Pseudomonadati</taxon>
        <taxon>Planctomycetota</taxon>
        <taxon>Planctomycetia</taxon>
        <taxon>Planctomycetales</taxon>
        <taxon>Planctomycetaceae</taxon>
        <taxon>Polystyrenella</taxon>
    </lineage>
</organism>
<sequence length="279" mass="30140">MATGSIPNPRSTPIHALGALVLKAVAGLGNFSLFGYDTVRWTLVARPPKSVILPAMYQIGVRSISVVMVTGFFIGMVLAVQTYDQLHMMGLESRLGSVINATLVKELGPVLAATMLAGRVGSAMAAELGTMRVTEQIEALRALGANPLQYLVVPRFLACVLLIPLLTAIADSLGIFGGWLFGTQVLGVNTFFYWRYSFEFITAYDVLSGITKSFFFGGAIALIACQRGFNCGSGAEGVGRAATESFVYSFVVILILDFFLGMFMNRLYYVLWPVEITLS</sequence>
<reference evidence="8 9" key="1">
    <citation type="submission" date="2019-02" db="EMBL/GenBank/DDBJ databases">
        <title>Deep-cultivation of Planctomycetes and their phenomic and genomic characterization uncovers novel biology.</title>
        <authorList>
            <person name="Wiegand S."/>
            <person name="Jogler M."/>
            <person name="Boedeker C."/>
            <person name="Pinto D."/>
            <person name="Vollmers J."/>
            <person name="Rivas-Marin E."/>
            <person name="Kohn T."/>
            <person name="Peeters S.H."/>
            <person name="Heuer A."/>
            <person name="Rast P."/>
            <person name="Oberbeckmann S."/>
            <person name="Bunk B."/>
            <person name="Jeske O."/>
            <person name="Meyerdierks A."/>
            <person name="Storesund J.E."/>
            <person name="Kallscheuer N."/>
            <person name="Luecker S."/>
            <person name="Lage O.M."/>
            <person name="Pohl T."/>
            <person name="Merkel B.J."/>
            <person name="Hornburger P."/>
            <person name="Mueller R.-W."/>
            <person name="Bruemmer F."/>
            <person name="Labrenz M."/>
            <person name="Spormann A.M."/>
            <person name="Op den Camp H."/>
            <person name="Overmann J."/>
            <person name="Amann R."/>
            <person name="Jetten M.S.M."/>
            <person name="Mascher T."/>
            <person name="Medema M.H."/>
            <person name="Devos D.P."/>
            <person name="Kaster A.-K."/>
            <person name="Ovreas L."/>
            <person name="Rohde M."/>
            <person name="Galperin M.Y."/>
            <person name="Jogler C."/>
        </authorList>
    </citation>
    <scope>NUCLEOTIDE SEQUENCE [LARGE SCALE GENOMIC DNA]</scope>
    <source>
        <strain evidence="8 9">Pla110</strain>
    </source>
</reference>
<proteinExistence type="inferred from homology"/>
<dbReference type="GO" id="GO:0005548">
    <property type="term" value="F:phospholipid transporter activity"/>
    <property type="evidence" value="ECO:0007669"/>
    <property type="project" value="TreeGrafter"/>
</dbReference>
<evidence type="ECO:0000256" key="6">
    <source>
        <dbReference type="ARBA" id="ARBA00023136"/>
    </source>
</evidence>
<evidence type="ECO:0000313" key="9">
    <source>
        <dbReference type="Proteomes" id="UP000317178"/>
    </source>
</evidence>
<dbReference type="InterPro" id="IPR003453">
    <property type="entry name" value="ABC_MlaE_roteobac"/>
</dbReference>
<dbReference type="PANTHER" id="PTHR30188">
    <property type="entry name" value="ABC TRANSPORTER PERMEASE PROTEIN-RELATED"/>
    <property type="match status" value="1"/>
</dbReference>
<evidence type="ECO:0000256" key="4">
    <source>
        <dbReference type="ARBA" id="ARBA00022692"/>
    </source>
</evidence>
<comment type="similarity">
    <text evidence="2 7">Belongs to the MlaE permease family.</text>
</comment>
<evidence type="ECO:0000256" key="5">
    <source>
        <dbReference type="ARBA" id="ARBA00022989"/>
    </source>
</evidence>
<feature type="transmembrane region" description="Helical" evidence="7">
    <location>
        <begin position="12"/>
        <end position="36"/>
    </location>
</feature>
<evidence type="ECO:0000256" key="1">
    <source>
        <dbReference type="ARBA" id="ARBA00004141"/>
    </source>
</evidence>
<keyword evidence="3" id="KW-0813">Transport</keyword>
<feature type="transmembrane region" description="Helical" evidence="7">
    <location>
        <begin position="246"/>
        <end position="269"/>
    </location>
</feature>
<keyword evidence="4 7" id="KW-0812">Transmembrane</keyword>
<protein>
    <submittedName>
        <fullName evidence="8">ABC transport permease subunit MlaE</fullName>
    </submittedName>
</protein>
<name>A0A518CKV6_9PLAN</name>
<comment type="subcellular location">
    <subcellularLocation>
        <location evidence="1">Membrane</location>
        <topology evidence="1">Multi-pass membrane protein</topology>
    </subcellularLocation>
</comment>
<evidence type="ECO:0000256" key="2">
    <source>
        <dbReference type="ARBA" id="ARBA00007556"/>
    </source>
</evidence>
<dbReference type="OrthoDB" id="9810518at2"/>
<gene>
    <name evidence="8" type="primary">mlaE</name>
    <name evidence="8" type="ORF">Pla110_15720</name>
</gene>
<dbReference type="AlphaFoldDB" id="A0A518CKV6"/>
<keyword evidence="9" id="KW-1185">Reference proteome</keyword>
<accession>A0A518CKV6</accession>
<feature type="transmembrane region" description="Helical" evidence="7">
    <location>
        <begin position="56"/>
        <end position="80"/>
    </location>
</feature>
<dbReference type="RefSeq" id="WP_144994786.1">
    <property type="nucleotide sequence ID" value="NZ_CP036281.1"/>
</dbReference>
<feature type="transmembrane region" description="Helical" evidence="7">
    <location>
        <begin position="201"/>
        <end position="225"/>
    </location>
</feature>
<dbReference type="PANTHER" id="PTHR30188:SF4">
    <property type="entry name" value="PROTEIN TRIGALACTOSYLDIACYLGLYCEROL 1, CHLOROPLASTIC"/>
    <property type="match status" value="1"/>
</dbReference>
<evidence type="ECO:0000313" key="8">
    <source>
        <dbReference type="EMBL" id="QDU79853.1"/>
    </source>
</evidence>
<keyword evidence="5 7" id="KW-1133">Transmembrane helix</keyword>
<evidence type="ECO:0000256" key="7">
    <source>
        <dbReference type="RuleBase" id="RU362044"/>
    </source>
</evidence>
<dbReference type="NCBIfam" id="TIGR00056">
    <property type="entry name" value="MlaE family lipid ABC transporter permease subunit"/>
    <property type="match status" value="1"/>
</dbReference>
<feature type="transmembrane region" description="Helical" evidence="7">
    <location>
        <begin position="156"/>
        <end position="181"/>
    </location>
</feature>
<evidence type="ECO:0000256" key="3">
    <source>
        <dbReference type="ARBA" id="ARBA00022448"/>
    </source>
</evidence>
<keyword evidence="6 7" id="KW-0472">Membrane</keyword>